<reference evidence="1" key="2">
    <citation type="journal article" date="2020" name="Int. J. Syst. Evol. Microbiol.">
        <title>Bartonella kosoyi sp. nov. and Bartonella krasnovii sp. nov., two novel species closely related to the zoonotic Bartonella elizabethae, isolated from black rats and wild desert rodent-fleas.</title>
        <authorList>
            <person name="Gutierrez R."/>
            <person name="Shalit T."/>
            <person name="Markus B."/>
            <person name="Yuan C."/>
            <person name="Nachum-Biala Y."/>
            <person name="Elad D."/>
            <person name="Harrus S."/>
        </authorList>
    </citation>
    <scope>NUCLEOTIDE SEQUENCE</scope>
    <source>
        <strain evidence="1">OE 1-1</strain>
    </source>
</reference>
<dbReference type="GeneID" id="71061531"/>
<reference evidence="3" key="1">
    <citation type="submission" date="2019-07" db="EMBL/GenBank/DDBJ databases">
        <title>Bartonella kosoyii sp. nov. and Bartonella krasnovii sp. nov., two novel members of the Bartonella elizabethae complex sensu lato, isolated from black rats and wild desert rodent-fleas.</title>
        <authorList>
            <person name="Gutierrez R."/>
            <person name="Shalit T."/>
            <person name="Markus B."/>
            <person name="Yuan C."/>
            <person name="Nachum-Biala Y."/>
            <person name="Elad D."/>
            <person name="Harrus S."/>
        </authorList>
    </citation>
    <scope>NUCLEOTIDE SEQUENCE [LARGE SCALE GENOMIC DNA]</scope>
    <source>
        <strain evidence="3">OE 1-1</strain>
    </source>
</reference>
<organism evidence="1 3">
    <name type="scientific">Bartonella krasnovii</name>
    <dbReference type="NCBI Taxonomy" id="2267275"/>
    <lineage>
        <taxon>Bacteria</taxon>
        <taxon>Pseudomonadati</taxon>
        <taxon>Pseudomonadota</taxon>
        <taxon>Alphaproteobacteria</taxon>
        <taxon>Hyphomicrobiales</taxon>
        <taxon>Bartonellaceae</taxon>
        <taxon>Bartonella</taxon>
    </lineage>
</organism>
<dbReference type="Proteomes" id="UP000321311">
    <property type="component" value="Chromosome"/>
</dbReference>
<dbReference type="EMBL" id="CP093033">
    <property type="protein sequence ID" value="UNF28473.1"/>
    <property type="molecule type" value="Genomic_DNA"/>
</dbReference>
<accession>A0A5B9D306</accession>
<dbReference type="AlphaFoldDB" id="A0A5B9D306"/>
<dbReference type="Proteomes" id="UP000829580">
    <property type="component" value="Chromosome"/>
</dbReference>
<evidence type="ECO:0000313" key="1">
    <source>
        <dbReference type="EMBL" id="QEE12374.1"/>
    </source>
</evidence>
<dbReference type="KEGG" id="barn:D1092_05120"/>
<keyword evidence="4" id="KW-1185">Reference proteome</keyword>
<sequence>MIKTVQEKNKNDSYEEFQVLRATATLGAGKVGGGVMIMVLSIKQWIYTISRVPPQNGYNERWKMLF</sequence>
<evidence type="ECO:0000313" key="4">
    <source>
        <dbReference type="Proteomes" id="UP000829580"/>
    </source>
</evidence>
<name>A0A5B9D306_9HYPH</name>
<gene>
    <name evidence="1" type="ORF">D1092_05120</name>
    <name evidence="2" type="ORF">MNL13_04320</name>
</gene>
<dbReference type="EMBL" id="CP031844">
    <property type="protein sequence ID" value="QEE12374.1"/>
    <property type="molecule type" value="Genomic_DNA"/>
</dbReference>
<evidence type="ECO:0000313" key="2">
    <source>
        <dbReference type="EMBL" id="UNF28473.1"/>
    </source>
</evidence>
<dbReference type="RefSeq" id="WP_120122457.1">
    <property type="nucleotide sequence ID" value="NZ_CP031844.2"/>
</dbReference>
<proteinExistence type="predicted"/>
<protein>
    <submittedName>
        <fullName evidence="1">Uncharacterized protein</fullName>
    </submittedName>
</protein>
<reference evidence="2 4" key="3">
    <citation type="submission" date="2022-02" db="EMBL/GenBank/DDBJ databases">
        <title>Genomic structural plasticity of rodent-associated Bartonella in nature.</title>
        <authorList>
            <person name="Sousa K.C.M."/>
            <person name="Gutierrez R."/>
            <person name="Yahalomi D."/>
            <person name="Shalit T."/>
            <person name="Markus B."/>
            <person name="Nachum-Biala Y."/>
            <person name="Hawlena H."/>
            <person name="Marcos-Hadad E."/>
            <person name="Hazkani-Covo E."/>
            <person name="Neves H.R."/>
            <person name="Covo S."/>
            <person name="Harrus S."/>
        </authorList>
    </citation>
    <scope>NUCLEOTIDE SEQUENCE [LARGE SCALE GENOMIC DNA]</scope>
    <source>
        <strain evidence="2 4">B35_1_2</strain>
    </source>
</reference>
<evidence type="ECO:0000313" key="3">
    <source>
        <dbReference type="Proteomes" id="UP000321311"/>
    </source>
</evidence>